<dbReference type="Pfam" id="PF06886">
    <property type="entry name" value="TPX2"/>
    <property type="match status" value="1"/>
</dbReference>
<evidence type="ECO:0000256" key="4">
    <source>
        <dbReference type="ARBA" id="ARBA00023212"/>
    </source>
</evidence>
<keyword evidence="4" id="KW-0206">Cytoskeleton</keyword>
<evidence type="ECO:0000313" key="8">
    <source>
        <dbReference type="Proteomes" id="UP000076502"/>
    </source>
</evidence>
<comment type="similarity">
    <text evidence="2">Belongs to the TPX2 family.</text>
</comment>
<dbReference type="EMBL" id="KQ434827">
    <property type="protein sequence ID" value="KZC07513.1"/>
    <property type="molecule type" value="Genomic_DNA"/>
</dbReference>
<evidence type="ECO:0000256" key="5">
    <source>
        <dbReference type="SAM" id="Coils"/>
    </source>
</evidence>
<evidence type="ECO:0000256" key="2">
    <source>
        <dbReference type="ARBA" id="ARBA00005885"/>
    </source>
</evidence>
<keyword evidence="3" id="KW-0963">Cytoplasm</keyword>
<dbReference type="OrthoDB" id="1684416at2759"/>
<dbReference type="AlphaFoldDB" id="A0A154P6R3"/>
<dbReference type="GO" id="GO:0005856">
    <property type="term" value="C:cytoskeleton"/>
    <property type="evidence" value="ECO:0007669"/>
    <property type="project" value="UniProtKB-SubCell"/>
</dbReference>
<feature type="domain" description="TPX2 C-terminal" evidence="6">
    <location>
        <begin position="224"/>
        <end position="296"/>
    </location>
</feature>
<accession>A0A154P6R3</accession>
<reference evidence="7 8" key="1">
    <citation type="submission" date="2015-07" db="EMBL/GenBank/DDBJ databases">
        <title>The genome of Dufourea novaeangliae.</title>
        <authorList>
            <person name="Pan H."/>
            <person name="Kapheim K."/>
        </authorList>
    </citation>
    <scope>NUCLEOTIDE SEQUENCE [LARGE SCALE GENOMIC DNA]</scope>
    <source>
        <strain evidence="7">0120121106</strain>
        <tissue evidence="7">Whole body</tissue>
    </source>
</reference>
<feature type="coiled-coil region" evidence="5">
    <location>
        <begin position="245"/>
        <end position="272"/>
    </location>
</feature>
<evidence type="ECO:0000259" key="6">
    <source>
        <dbReference type="Pfam" id="PF06886"/>
    </source>
</evidence>
<sequence length="323" mass="37418">MLFASPRTNAGCGNLVTPVTSTKYNLKPPSRKLWQKENLNIDNEKWRKYRIEEEDKWDQLESPQFVDFSNIPESRDSFFNKPRVIVSTPIPGSKGIFPSTSKEDSLITSLNTFSLSGINDISPKIQCNNSGQESEENESFVKHDTIIKMVHNFPKYLKTRSLPATTNKNINNNVGRNNCNTSDNDQKLQATTKNIKRNIEIWKKPPFIPCRTRKNSSRPKTPLLQTAIRAQERKRFDEILREKEIQRQQQSLKEIIVKQKEQEKEIAILRKQTVHKAQPIRKYKTGLPEIQKRPLTDPKSPISKRRRIGTENVIKIDRVNSNV</sequence>
<dbReference type="InterPro" id="IPR027329">
    <property type="entry name" value="TPX2_C"/>
</dbReference>
<name>A0A154P6R3_DUFNO</name>
<evidence type="ECO:0000313" key="7">
    <source>
        <dbReference type="EMBL" id="KZC07513.1"/>
    </source>
</evidence>
<protein>
    <submittedName>
        <fullName evidence="7">Targeting protein for Xklp2</fullName>
    </submittedName>
</protein>
<dbReference type="STRING" id="178035.A0A154P6R3"/>
<comment type="subcellular location">
    <subcellularLocation>
        <location evidence="1">Cytoplasm</location>
        <location evidence="1">Cytoskeleton</location>
    </subcellularLocation>
</comment>
<keyword evidence="8" id="KW-1185">Reference proteome</keyword>
<dbReference type="Proteomes" id="UP000076502">
    <property type="component" value="Unassembled WGS sequence"/>
</dbReference>
<gene>
    <name evidence="7" type="ORF">WN55_08284</name>
</gene>
<evidence type="ECO:0000256" key="3">
    <source>
        <dbReference type="ARBA" id="ARBA00022490"/>
    </source>
</evidence>
<keyword evidence="5" id="KW-0175">Coiled coil</keyword>
<organism evidence="7 8">
    <name type="scientific">Dufourea novaeangliae</name>
    <name type="common">Sweat bee</name>
    <dbReference type="NCBI Taxonomy" id="178035"/>
    <lineage>
        <taxon>Eukaryota</taxon>
        <taxon>Metazoa</taxon>
        <taxon>Ecdysozoa</taxon>
        <taxon>Arthropoda</taxon>
        <taxon>Hexapoda</taxon>
        <taxon>Insecta</taxon>
        <taxon>Pterygota</taxon>
        <taxon>Neoptera</taxon>
        <taxon>Endopterygota</taxon>
        <taxon>Hymenoptera</taxon>
        <taxon>Apocrita</taxon>
        <taxon>Aculeata</taxon>
        <taxon>Apoidea</taxon>
        <taxon>Anthophila</taxon>
        <taxon>Halictidae</taxon>
        <taxon>Rophitinae</taxon>
        <taxon>Dufourea</taxon>
    </lineage>
</organism>
<evidence type="ECO:0000256" key="1">
    <source>
        <dbReference type="ARBA" id="ARBA00004245"/>
    </source>
</evidence>
<proteinExistence type="inferred from homology"/>